<gene>
    <name evidence="1" type="ORF">ACAOBT_LOCUS26283</name>
</gene>
<proteinExistence type="predicted"/>
<organism evidence="1 2">
    <name type="scientific">Acanthoscelides obtectus</name>
    <name type="common">Bean weevil</name>
    <name type="synonym">Bruchus obtectus</name>
    <dbReference type="NCBI Taxonomy" id="200917"/>
    <lineage>
        <taxon>Eukaryota</taxon>
        <taxon>Metazoa</taxon>
        <taxon>Ecdysozoa</taxon>
        <taxon>Arthropoda</taxon>
        <taxon>Hexapoda</taxon>
        <taxon>Insecta</taxon>
        <taxon>Pterygota</taxon>
        <taxon>Neoptera</taxon>
        <taxon>Endopterygota</taxon>
        <taxon>Coleoptera</taxon>
        <taxon>Polyphaga</taxon>
        <taxon>Cucujiformia</taxon>
        <taxon>Chrysomeloidea</taxon>
        <taxon>Chrysomelidae</taxon>
        <taxon>Bruchinae</taxon>
        <taxon>Bruchini</taxon>
        <taxon>Acanthoscelides</taxon>
    </lineage>
</organism>
<name>A0A9P0LS23_ACAOB</name>
<evidence type="ECO:0000313" key="2">
    <source>
        <dbReference type="Proteomes" id="UP001152888"/>
    </source>
</evidence>
<evidence type="ECO:0000313" key="1">
    <source>
        <dbReference type="EMBL" id="CAH2001572.1"/>
    </source>
</evidence>
<protein>
    <submittedName>
        <fullName evidence="1">Uncharacterized protein</fullName>
    </submittedName>
</protein>
<dbReference type="EMBL" id="CAKOFQ010007455">
    <property type="protein sequence ID" value="CAH2001572.1"/>
    <property type="molecule type" value="Genomic_DNA"/>
</dbReference>
<dbReference type="AlphaFoldDB" id="A0A9P0LS23"/>
<accession>A0A9P0LS23</accession>
<keyword evidence="2" id="KW-1185">Reference proteome</keyword>
<sequence length="67" mass="7582">MYGLRALAHERAIRRPAVPPTGKKIGRCYFTHIRIQLNTLSGTGYSADRPPFILKFGRRTHGCRSVN</sequence>
<dbReference type="Proteomes" id="UP001152888">
    <property type="component" value="Unassembled WGS sequence"/>
</dbReference>
<reference evidence="1" key="1">
    <citation type="submission" date="2022-03" db="EMBL/GenBank/DDBJ databases">
        <authorList>
            <person name="Sayadi A."/>
        </authorList>
    </citation>
    <scope>NUCLEOTIDE SEQUENCE</scope>
</reference>
<comment type="caution">
    <text evidence="1">The sequence shown here is derived from an EMBL/GenBank/DDBJ whole genome shotgun (WGS) entry which is preliminary data.</text>
</comment>